<keyword evidence="3" id="KW-0285">Flavoprotein</keyword>
<keyword evidence="4" id="KW-0732">Signal</keyword>
<reference evidence="10" key="1">
    <citation type="submission" date="2020-11" db="EMBL/GenBank/DDBJ databases">
        <authorList>
            <person name="Tran Van P."/>
        </authorList>
    </citation>
    <scope>NUCLEOTIDE SEQUENCE</scope>
</reference>
<feature type="compositionally biased region" description="Polar residues" evidence="8">
    <location>
        <begin position="89"/>
        <end position="102"/>
    </location>
</feature>
<dbReference type="GO" id="GO:0030327">
    <property type="term" value="P:prenylated protein catabolic process"/>
    <property type="evidence" value="ECO:0007669"/>
    <property type="project" value="TreeGrafter"/>
</dbReference>
<evidence type="ECO:0000256" key="1">
    <source>
        <dbReference type="ARBA" id="ARBA00001974"/>
    </source>
</evidence>
<dbReference type="GO" id="GO:0001735">
    <property type="term" value="F:prenylcysteine oxidase activity"/>
    <property type="evidence" value="ECO:0007669"/>
    <property type="project" value="InterPro"/>
</dbReference>
<organism evidence="10">
    <name type="scientific">Timema bartmani</name>
    <dbReference type="NCBI Taxonomy" id="61472"/>
    <lineage>
        <taxon>Eukaryota</taxon>
        <taxon>Metazoa</taxon>
        <taxon>Ecdysozoa</taxon>
        <taxon>Arthropoda</taxon>
        <taxon>Hexapoda</taxon>
        <taxon>Insecta</taxon>
        <taxon>Pterygota</taxon>
        <taxon>Neoptera</taxon>
        <taxon>Polyneoptera</taxon>
        <taxon>Phasmatodea</taxon>
        <taxon>Timematodea</taxon>
        <taxon>Timematoidea</taxon>
        <taxon>Timematidae</taxon>
        <taxon>Timema</taxon>
    </lineage>
</organism>
<dbReference type="SUPFAM" id="SSF51905">
    <property type="entry name" value="FAD/NAD(P)-binding domain"/>
    <property type="match status" value="1"/>
</dbReference>
<comment type="cofactor">
    <cofactor evidence="1">
        <name>FAD</name>
        <dbReference type="ChEBI" id="CHEBI:57692"/>
    </cofactor>
</comment>
<keyword evidence="7" id="KW-0325">Glycoprotein</keyword>
<dbReference type="InterPro" id="IPR010795">
    <property type="entry name" value="Prenylcys_lyase"/>
</dbReference>
<dbReference type="EMBL" id="OD564269">
    <property type="protein sequence ID" value="CAD7437432.1"/>
    <property type="molecule type" value="Genomic_DNA"/>
</dbReference>
<evidence type="ECO:0000256" key="7">
    <source>
        <dbReference type="ARBA" id="ARBA00023180"/>
    </source>
</evidence>
<keyword evidence="5" id="KW-0274">FAD</keyword>
<gene>
    <name evidence="10" type="ORF">TBIB3V08_LOCUS45</name>
</gene>
<dbReference type="Pfam" id="PF07156">
    <property type="entry name" value="Prenylcys_lyase"/>
    <property type="match status" value="2"/>
</dbReference>
<evidence type="ECO:0000256" key="4">
    <source>
        <dbReference type="ARBA" id="ARBA00022729"/>
    </source>
</evidence>
<evidence type="ECO:0000256" key="6">
    <source>
        <dbReference type="ARBA" id="ARBA00023002"/>
    </source>
</evidence>
<evidence type="ECO:0000256" key="3">
    <source>
        <dbReference type="ARBA" id="ARBA00022630"/>
    </source>
</evidence>
<feature type="region of interest" description="Disordered" evidence="8">
    <location>
        <begin position="82"/>
        <end position="112"/>
    </location>
</feature>
<dbReference type="Pfam" id="PF13450">
    <property type="entry name" value="NAD_binding_8"/>
    <property type="match status" value="1"/>
</dbReference>
<protein>
    <recommendedName>
        <fullName evidence="9">Prenylcysteine lyase domain-containing protein</fullName>
    </recommendedName>
</protein>
<name>A0A7R9HVT1_9NEOP</name>
<evidence type="ECO:0000256" key="8">
    <source>
        <dbReference type="SAM" id="MobiDB-lite"/>
    </source>
</evidence>
<dbReference type="PANTHER" id="PTHR15944:SF0">
    <property type="entry name" value="PRENYLCYSTEINE LYASE DOMAIN-CONTAINING PROTEIN"/>
    <property type="match status" value="1"/>
</dbReference>
<comment type="similarity">
    <text evidence="2">Belongs to the prenylcysteine oxidase family.</text>
</comment>
<accession>A0A7R9HVT1</accession>
<keyword evidence="6" id="KW-0560">Oxidoreductase</keyword>
<evidence type="ECO:0000256" key="2">
    <source>
        <dbReference type="ARBA" id="ARBA00009967"/>
    </source>
</evidence>
<feature type="domain" description="Prenylcysteine lyase" evidence="9">
    <location>
        <begin position="243"/>
        <end position="280"/>
    </location>
</feature>
<dbReference type="AlphaFoldDB" id="A0A7R9HVT1"/>
<feature type="domain" description="Prenylcysteine lyase" evidence="9">
    <location>
        <begin position="433"/>
        <end position="753"/>
    </location>
</feature>
<evidence type="ECO:0000256" key="5">
    <source>
        <dbReference type="ARBA" id="ARBA00022827"/>
    </source>
</evidence>
<dbReference type="Gene3D" id="3.50.50.60">
    <property type="entry name" value="FAD/NAD(P)-binding domain"/>
    <property type="match status" value="1"/>
</dbReference>
<sequence>MKPSIYRSWPVLTNRRRQLGRYGSIAGLRHKVVRGQFYSQFNSFIPQFKLAYSGGLGYPKRAVVGVSSVSCSSDGRACQYQARHRSRGGSRNYSPEPRQTTVRPIESGGEDSSKQCLGEPFENFYAELRALATPCEFGDQENKLLLAQIKLAIIGGGIGGTSAAFFIHDLFGSNGAQIDLYESNRIGGRLATIEVNNQKYEAGGSILHPRNKYMEDFVKLFGLKKRINDNFRYGMYDGEEFVFTESQWEIMNYIKLVWRYGLGPLKLQNYIDDILTRFERNGWIRQYGTMLRPRGSLKKRGLFPALCLVLSEHVQWYEDHLKSKRDERKRIVKAVTIIIRENICSHWYDGDTYPITEVMAEVGIGVLLHRKFGSRTLIDILASFGMSAGYIEIINVLQPEKEKLVKKARVQWKSLKRGPQQDVTAEALLQPPMIYKLQKEGVAYNTVQELIGALSPQFVEEMKTTTLLGLKEKGFSDRIVDELVTTTLTANYGQNASIHEFVGSVSVAGAGGGLWAVHGGNRLVPERLLESSKATLYKARVARVQLLNDTGGFVIESTLYREVNNNIETENNTSDYDIVIVAAPLTEDTRRGIDFSDFPVDFSFPGEYHRTVCTMVHGKINHTWFGFKDESDMLDGVLTTKLGLQFNSLGKQNPVDYSSKTNNKANKLDVWKIFAQTQLQPQFLSELFSEIKEVTFINWLAYPHYEANPRLDQFVLFENLYHINAIEWAASAMEMSIIGAKNVALLVYNKWYDLKVDDSKKSHEEL</sequence>
<dbReference type="PANTHER" id="PTHR15944">
    <property type="entry name" value="FARNESYLCYSTEINE LYASE"/>
    <property type="match status" value="1"/>
</dbReference>
<proteinExistence type="inferred from homology"/>
<evidence type="ECO:0000313" key="10">
    <source>
        <dbReference type="EMBL" id="CAD7437432.1"/>
    </source>
</evidence>
<dbReference type="GO" id="GO:0030328">
    <property type="term" value="P:prenylcysteine catabolic process"/>
    <property type="evidence" value="ECO:0007669"/>
    <property type="project" value="InterPro"/>
</dbReference>
<evidence type="ECO:0000259" key="9">
    <source>
        <dbReference type="Pfam" id="PF07156"/>
    </source>
</evidence>
<dbReference type="InterPro" id="IPR036188">
    <property type="entry name" value="FAD/NAD-bd_sf"/>
</dbReference>
<dbReference type="InterPro" id="IPR017046">
    <property type="entry name" value="Prenylcysteine_Oxase1"/>
</dbReference>